<evidence type="ECO:0000256" key="2">
    <source>
        <dbReference type="SAM" id="Phobius"/>
    </source>
</evidence>
<proteinExistence type="predicted"/>
<feature type="region of interest" description="Disordered" evidence="1">
    <location>
        <begin position="133"/>
        <end position="153"/>
    </location>
</feature>
<protein>
    <submittedName>
        <fullName evidence="3">Uncharacterized protein</fullName>
    </submittedName>
</protein>
<dbReference type="EMBL" id="AMCW01000007">
    <property type="protein sequence ID" value="EKK04449.1"/>
    <property type="molecule type" value="Genomic_DNA"/>
</dbReference>
<feature type="transmembrane region" description="Helical" evidence="2">
    <location>
        <begin position="9"/>
        <end position="29"/>
    </location>
</feature>
<dbReference type="PATRIC" id="fig|993517.3.peg.240"/>
<comment type="caution">
    <text evidence="3">The sequence shown here is derived from an EMBL/GenBank/DDBJ whole genome shotgun (WGS) entry which is preliminary data.</text>
</comment>
<feature type="transmembrane region" description="Helical" evidence="2">
    <location>
        <begin position="81"/>
        <end position="99"/>
    </location>
</feature>
<reference evidence="3 4" key="1">
    <citation type="journal article" date="2013" name="Mar. Genomics">
        <title>Expression of sulfatases in Rhodopirellula baltica and the diversity of sulfatases in the genus Rhodopirellula.</title>
        <authorList>
            <person name="Wegner C.E."/>
            <person name="Richter-Heitmann T."/>
            <person name="Klindworth A."/>
            <person name="Klockow C."/>
            <person name="Richter M."/>
            <person name="Achstetter T."/>
            <person name="Glockner F.O."/>
            <person name="Harder J."/>
        </authorList>
    </citation>
    <scope>NUCLEOTIDE SEQUENCE [LARGE SCALE GENOMIC DNA]</scope>
    <source>
        <strain evidence="3 4">SH28</strain>
    </source>
</reference>
<feature type="transmembrane region" description="Helical" evidence="2">
    <location>
        <begin position="49"/>
        <end position="69"/>
    </location>
</feature>
<accession>K5DNJ0</accession>
<dbReference type="Proteomes" id="UP000007993">
    <property type="component" value="Unassembled WGS sequence"/>
</dbReference>
<evidence type="ECO:0000313" key="4">
    <source>
        <dbReference type="Proteomes" id="UP000007993"/>
    </source>
</evidence>
<evidence type="ECO:0000256" key="1">
    <source>
        <dbReference type="SAM" id="MobiDB-lite"/>
    </source>
</evidence>
<keyword evidence="2" id="KW-0472">Membrane</keyword>
<dbReference type="AlphaFoldDB" id="K5DNJ0"/>
<evidence type="ECO:0000313" key="3">
    <source>
        <dbReference type="EMBL" id="EKK04449.1"/>
    </source>
</evidence>
<organism evidence="3 4">
    <name type="scientific">Rhodopirellula baltica SH28</name>
    <dbReference type="NCBI Taxonomy" id="993517"/>
    <lineage>
        <taxon>Bacteria</taxon>
        <taxon>Pseudomonadati</taxon>
        <taxon>Planctomycetota</taxon>
        <taxon>Planctomycetia</taxon>
        <taxon>Pirellulales</taxon>
        <taxon>Pirellulaceae</taxon>
        <taxon>Rhodopirellula</taxon>
    </lineage>
</organism>
<keyword evidence="2" id="KW-1133">Transmembrane helix</keyword>
<dbReference type="RefSeq" id="WP_007330258.1">
    <property type="nucleotide sequence ID" value="NZ_AMCW01000007.1"/>
</dbReference>
<feature type="compositionally biased region" description="Polar residues" evidence="1">
    <location>
        <begin position="137"/>
        <end position="153"/>
    </location>
</feature>
<feature type="transmembrane region" description="Helical" evidence="2">
    <location>
        <begin position="105"/>
        <end position="127"/>
    </location>
</feature>
<sequence>MTPDQRLKWFLRVIGASALLAFAAAIMPEKWMIEIAQELGIDPFPESPLTFYLARNLSLLYGFVGVLLCILSTDLPRYRDLIRWAALGTIAFGVLQWVVDAMSGLPGWWTIGEGGSTLAGGLLLSWLERTARPANPSPSQADSSVTGSDETLR</sequence>
<keyword evidence="2" id="KW-0812">Transmembrane</keyword>
<gene>
    <name evidence="3" type="ORF">RBSH_00224</name>
</gene>
<name>K5DNJ0_RHOBT</name>